<name>A0AAV4NMX1_CAEEX</name>
<proteinExistence type="predicted"/>
<evidence type="ECO:0000313" key="2">
    <source>
        <dbReference type="Proteomes" id="UP001054945"/>
    </source>
</evidence>
<comment type="caution">
    <text evidence="1">The sequence shown here is derived from an EMBL/GenBank/DDBJ whole genome shotgun (WGS) entry which is preliminary data.</text>
</comment>
<sequence>MSNIRQDMVSLQTLLTLPQFLVTPTHLGMNNENHPPTPKILINAPTPYAPFPSRIRLGAQVGFSGFRSSFGKPGINPHNQFDGSCVEKAPRSCSHEDLVIAFVGLPAFYLPSGRLCQCLRRSYRSDNRSHKGRR</sequence>
<dbReference type="AlphaFoldDB" id="A0AAV4NMX1"/>
<organism evidence="1 2">
    <name type="scientific">Caerostris extrusa</name>
    <name type="common">Bark spider</name>
    <name type="synonym">Caerostris bankana</name>
    <dbReference type="NCBI Taxonomy" id="172846"/>
    <lineage>
        <taxon>Eukaryota</taxon>
        <taxon>Metazoa</taxon>
        <taxon>Ecdysozoa</taxon>
        <taxon>Arthropoda</taxon>
        <taxon>Chelicerata</taxon>
        <taxon>Arachnida</taxon>
        <taxon>Araneae</taxon>
        <taxon>Araneomorphae</taxon>
        <taxon>Entelegynae</taxon>
        <taxon>Araneoidea</taxon>
        <taxon>Araneidae</taxon>
        <taxon>Caerostris</taxon>
    </lineage>
</organism>
<evidence type="ECO:0000313" key="1">
    <source>
        <dbReference type="EMBL" id="GIX85793.1"/>
    </source>
</evidence>
<dbReference type="Proteomes" id="UP001054945">
    <property type="component" value="Unassembled WGS sequence"/>
</dbReference>
<keyword evidence="2" id="KW-1185">Reference proteome</keyword>
<accession>A0AAV4NMX1</accession>
<protein>
    <submittedName>
        <fullName evidence="1">Uncharacterized protein</fullName>
    </submittedName>
</protein>
<reference evidence="1 2" key="1">
    <citation type="submission" date="2021-06" db="EMBL/GenBank/DDBJ databases">
        <title>Caerostris extrusa draft genome.</title>
        <authorList>
            <person name="Kono N."/>
            <person name="Arakawa K."/>
        </authorList>
    </citation>
    <scope>NUCLEOTIDE SEQUENCE [LARGE SCALE GENOMIC DNA]</scope>
</reference>
<gene>
    <name evidence="1" type="ORF">CEXT_542951</name>
</gene>
<dbReference type="EMBL" id="BPLR01021092">
    <property type="protein sequence ID" value="GIX85793.1"/>
    <property type="molecule type" value="Genomic_DNA"/>
</dbReference>